<dbReference type="PROSITE" id="PS50943">
    <property type="entry name" value="HTH_CROC1"/>
    <property type="match status" value="1"/>
</dbReference>
<reference evidence="2 3" key="1">
    <citation type="journal article" date="2019" name="Gut">
        <title>Antibiotics-induced monodominance of a novel gut bacterial order.</title>
        <authorList>
            <person name="Hildebrand F."/>
            <person name="Moitinho-Silva L."/>
            <person name="Blasche S."/>
            <person name="Jahn M.T."/>
            <person name="Gossmann T.I."/>
            <person name="Heuerta-Cepas J."/>
            <person name="Hercog R."/>
            <person name="Luetge M."/>
            <person name="Bahram M."/>
            <person name="Pryszlak A."/>
            <person name="Alves R.J."/>
            <person name="Waszak S.M."/>
            <person name="Zhu A."/>
            <person name="Ye L."/>
            <person name="Costea P.I."/>
            <person name="Aalvink S."/>
            <person name="Belzer C."/>
            <person name="Forslund S.K."/>
            <person name="Sunagawa S."/>
            <person name="Hentschel U."/>
            <person name="Merten C."/>
            <person name="Patil K.R."/>
            <person name="Benes V."/>
            <person name="Bork P."/>
        </authorList>
    </citation>
    <scope>NUCLEOTIDE SEQUENCE [LARGE SCALE GENOMIC DNA]</scope>
    <source>
        <strain evidence="2 3">HDS1380</strain>
    </source>
</reference>
<dbReference type="AlphaFoldDB" id="A0A4V1QVT9"/>
<dbReference type="Pfam" id="PF13443">
    <property type="entry name" value="HTH_26"/>
    <property type="match status" value="1"/>
</dbReference>
<dbReference type="GO" id="GO:0003677">
    <property type="term" value="F:DNA binding"/>
    <property type="evidence" value="ECO:0007669"/>
    <property type="project" value="InterPro"/>
</dbReference>
<dbReference type="RefSeq" id="WP_129222899.1">
    <property type="nucleotide sequence ID" value="NZ_SDOZ01000001.1"/>
</dbReference>
<sequence length="86" mass="9567">MKASIALAERVKKVIEQKDITKSELIKKSKLSPSTINNILQGKSDKVLISTLCVIMKALDVSLSEFFDDDLLTLENIEDTSKRSAK</sequence>
<dbReference type="OrthoDB" id="118856at2"/>
<dbReference type="SUPFAM" id="SSF47413">
    <property type="entry name" value="lambda repressor-like DNA-binding domains"/>
    <property type="match status" value="1"/>
</dbReference>
<dbReference type="EMBL" id="SDOZ01000001">
    <property type="protein sequence ID" value="RXZ63816.1"/>
    <property type="molecule type" value="Genomic_DNA"/>
</dbReference>
<gene>
    <name evidence="2" type="ORF">ESZ91_00105</name>
</gene>
<protein>
    <submittedName>
        <fullName evidence="2">XRE family transcriptional regulator</fullName>
    </submittedName>
</protein>
<evidence type="ECO:0000259" key="1">
    <source>
        <dbReference type="PROSITE" id="PS50943"/>
    </source>
</evidence>
<organism evidence="2 3">
    <name type="scientific">Candidatus Borkfalkia ceftriaxoniphila</name>
    <dbReference type="NCBI Taxonomy" id="2508949"/>
    <lineage>
        <taxon>Bacteria</taxon>
        <taxon>Bacillati</taxon>
        <taxon>Bacillota</taxon>
        <taxon>Clostridia</taxon>
        <taxon>Christensenellales</taxon>
        <taxon>Christensenellaceae</taxon>
        <taxon>Candidatus Borkfalkia</taxon>
    </lineage>
</organism>
<feature type="domain" description="HTH cro/C1-type" evidence="1">
    <location>
        <begin position="11"/>
        <end position="66"/>
    </location>
</feature>
<dbReference type="Gene3D" id="1.10.260.40">
    <property type="entry name" value="lambda repressor-like DNA-binding domains"/>
    <property type="match status" value="1"/>
</dbReference>
<dbReference type="InterPro" id="IPR001387">
    <property type="entry name" value="Cro/C1-type_HTH"/>
</dbReference>
<comment type="caution">
    <text evidence="2">The sequence shown here is derived from an EMBL/GenBank/DDBJ whole genome shotgun (WGS) entry which is preliminary data.</text>
</comment>
<dbReference type="InterPro" id="IPR010982">
    <property type="entry name" value="Lambda_DNA-bd_dom_sf"/>
</dbReference>
<dbReference type="CDD" id="cd00093">
    <property type="entry name" value="HTH_XRE"/>
    <property type="match status" value="1"/>
</dbReference>
<accession>A0A4V1QVT9</accession>
<dbReference type="Proteomes" id="UP000291269">
    <property type="component" value="Unassembled WGS sequence"/>
</dbReference>
<keyword evidence="3" id="KW-1185">Reference proteome</keyword>
<proteinExistence type="predicted"/>
<name>A0A4V1QVT9_9FIRM</name>
<dbReference type="SMART" id="SM00530">
    <property type="entry name" value="HTH_XRE"/>
    <property type="match status" value="1"/>
</dbReference>
<evidence type="ECO:0000313" key="2">
    <source>
        <dbReference type="EMBL" id="RXZ63816.1"/>
    </source>
</evidence>
<evidence type="ECO:0000313" key="3">
    <source>
        <dbReference type="Proteomes" id="UP000291269"/>
    </source>
</evidence>